<dbReference type="InterPro" id="IPR010068">
    <property type="entry name" value="Peri-bd_TauA"/>
</dbReference>
<proteinExistence type="inferred from homology"/>
<feature type="domain" description="Solute-binding protein family 3/N-terminal" evidence="5">
    <location>
        <begin position="26"/>
        <end position="249"/>
    </location>
</feature>
<dbReference type="GO" id="GO:0042918">
    <property type="term" value="P:alkanesulfonate transmembrane transport"/>
    <property type="evidence" value="ECO:0007669"/>
    <property type="project" value="TreeGrafter"/>
</dbReference>
<feature type="signal peptide" evidence="4">
    <location>
        <begin position="1"/>
        <end position="22"/>
    </location>
</feature>
<name>A0A7W7Z2S8_9BRAD</name>
<dbReference type="PANTHER" id="PTHR30024">
    <property type="entry name" value="ALIPHATIC SULFONATES-BINDING PROTEIN-RELATED"/>
    <property type="match status" value="1"/>
</dbReference>
<evidence type="ECO:0000256" key="3">
    <source>
        <dbReference type="ARBA" id="ARBA00022729"/>
    </source>
</evidence>
<protein>
    <submittedName>
        <fullName evidence="6">Taurine transport system substrate-binding protein</fullName>
    </submittedName>
</protein>
<organism evidence="6 7">
    <name type="scientific">Rhodopseudomonas rhenobacensis</name>
    <dbReference type="NCBI Taxonomy" id="87461"/>
    <lineage>
        <taxon>Bacteria</taxon>
        <taxon>Pseudomonadati</taxon>
        <taxon>Pseudomonadota</taxon>
        <taxon>Alphaproteobacteria</taxon>
        <taxon>Hyphomicrobiales</taxon>
        <taxon>Nitrobacteraceae</taxon>
        <taxon>Rhodopseudomonas</taxon>
    </lineage>
</organism>
<accession>A0A7W7Z2S8</accession>
<gene>
    <name evidence="6" type="ORF">HNR60_001663</name>
</gene>
<dbReference type="EMBL" id="JACHIH010000007">
    <property type="protein sequence ID" value="MBB5046914.1"/>
    <property type="molecule type" value="Genomic_DNA"/>
</dbReference>
<dbReference type="Gene3D" id="3.40.190.10">
    <property type="entry name" value="Periplasmic binding protein-like II"/>
    <property type="match status" value="2"/>
</dbReference>
<comment type="caution">
    <text evidence="6">The sequence shown here is derived from an EMBL/GenBank/DDBJ whole genome shotgun (WGS) entry which is preliminary data.</text>
</comment>
<keyword evidence="7" id="KW-1185">Reference proteome</keyword>
<sequence>MKSMTWLALLLAFGSWGTPAGAQTKEVTIAHQDMIVPFRVAQAAGAVERSTGYKINWKIFGGGGDVIKAMASGDVPIGEVGSSPATAAIAQGLDIEVVWVLDDINNAEQLVVTPNSGITDLAGLKGKKIATPLASTAHYQLIYALSKADIKPGEVQVINLRPQEIAAAWERGDIDGTFVWDPVLSRVKANGGKVILSSADVAKLGAPTFDAVIVNKAWADKNKPFVTALVKELARADAAYRQDKTRYAADSVVVKTIARVVGAKAEDVPATLDSYAFPPAAVQASAVWLGGGKESGVAKALANTAHFLKEQGRIVEVPADFSKYVNAEYAAAAAR</sequence>
<dbReference type="PANTHER" id="PTHR30024:SF47">
    <property type="entry name" value="TAURINE-BINDING PERIPLASMIC PROTEIN"/>
    <property type="match status" value="1"/>
</dbReference>
<dbReference type="Proteomes" id="UP000542353">
    <property type="component" value="Unassembled WGS sequence"/>
</dbReference>
<dbReference type="RefSeq" id="WP_184256266.1">
    <property type="nucleotide sequence ID" value="NZ_JACHIH010000007.1"/>
</dbReference>
<dbReference type="InterPro" id="IPR001638">
    <property type="entry name" value="Solute-binding_3/MltF_N"/>
</dbReference>
<evidence type="ECO:0000256" key="1">
    <source>
        <dbReference type="ARBA" id="ARBA00004418"/>
    </source>
</evidence>
<dbReference type="Pfam" id="PF09084">
    <property type="entry name" value="NMT1"/>
    <property type="match status" value="1"/>
</dbReference>
<dbReference type="InterPro" id="IPR015168">
    <property type="entry name" value="SsuA/THI5"/>
</dbReference>
<comment type="subcellular location">
    <subcellularLocation>
        <location evidence="1">Periplasm</location>
    </subcellularLocation>
</comment>
<comment type="similarity">
    <text evidence="2">Belongs to the bacterial solute-binding protein SsuA/TauA family.</text>
</comment>
<dbReference type="NCBIfam" id="TIGR01729">
    <property type="entry name" value="taurine_ABC_bnd"/>
    <property type="match status" value="1"/>
</dbReference>
<keyword evidence="3 4" id="KW-0732">Signal</keyword>
<dbReference type="SUPFAM" id="SSF53850">
    <property type="entry name" value="Periplasmic binding protein-like II"/>
    <property type="match status" value="1"/>
</dbReference>
<evidence type="ECO:0000256" key="2">
    <source>
        <dbReference type="ARBA" id="ARBA00010742"/>
    </source>
</evidence>
<reference evidence="6 7" key="1">
    <citation type="submission" date="2020-08" db="EMBL/GenBank/DDBJ databases">
        <title>Genomic Encyclopedia of Type Strains, Phase IV (KMG-IV): sequencing the most valuable type-strain genomes for metagenomic binning, comparative biology and taxonomic classification.</title>
        <authorList>
            <person name="Goeker M."/>
        </authorList>
    </citation>
    <scope>NUCLEOTIDE SEQUENCE [LARGE SCALE GENOMIC DNA]</scope>
    <source>
        <strain evidence="6 7">DSM 12706</strain>
    </source>
</reference>
<dbReference type="AlphaFoldDB" id="A0A7W7Z2S8"/>
<evidence type="ECO:0000256" key="4">
    <source>
        <dbReference type="SAM" id="SignalP"/>
    </source>
</evidence>
<evidence type="ECO:0000313" key="6">
    <source>
        <dbReference type="EMBL" id="MBB5046914.1"/>
    </source>
</evidence>
<dbReference type="SMART" id="SM00062">
    <property type="entry name" value="PBPb"/>
    <property type="match status" value="1"/>
</dbReference>
<dbReference type="GO" id="GO:0042597">
    <property type="term" value="C:periplasmic space"/>
    <property type="evidence" value="ECO:0007669"/>
    <property type="project" value="UniProtKB-SubCell"/>
</dbReference>
<evidence type="ECO:0000259" key="5">
    <source>
        <dbReference type="SMART" id="SM00062"/>
    </source>
</evidence>
<evidence type="ECO:0000313" key="7">
    <source>
        <dbReference type="Proteomes" id="UP000542353"/>
    </source>
</evidence>
<feature type="chain" id="PRO_5031307398" evidence="4">
    <location>
        <begin position="23"/>
        <end position="335"/>
    </location>
</feature>